<accession>A0A6J7F0W3</accession>
<dbReference type="SUPFAM" id="SSF46894">
    <property type="entry name" value="C-terminal effector domain of the bipartite response regulators"/>
    <property type="match status" value="1"/>
</dbReference>
<dbReference type="PANTHER" id="PTHR43214">
    <property type="entry name" value="TWO-COMPONENT RESPONSE REGULATOR"/>
    <property type="match status" value="1"/>
</dbReference>
<protein>
    <submittedName>
        <fullName evidence="5">Unannotated protein</fullName>
    </submittedName>
</protein>
<feature type="domain" description="HTH luxR-type" evidence="4">
    <location>
        <begin position="175"/>
        <end position="240"/>
    </location>
</feature>
<evidence type="ECO:0000259" key="4">
    <source>
        <dbReference type="PROSITE" id="PS50043"/>
    </source>
</evidence>
<keyword evidence="1" id="KW-0805">Transcription regulation</keyword>
<dbReference type="AlphaFoldDB" id="A0A6J7F0W3"/>
<dbReference type="SUPFAM" id="SSF55781">
    <property type="entry name" value="GAF domain-like"/>
    <property type="match status" value="1"/>
</dbReference>
<evidence type="ECO:0000256" key="2">
    <source>
        <dbReference type="ARBA" id="ARBA00023125"/>
    </source>
</evidence>
<dbReference type="InterPro" id="IPR000792">
    <property type="entry name" value="Tscrpt_reg_LuxR_C"/>
</dbReference>
<proteinExistence type="predicted"/>
<evidence type="ECO:0000313" key="5">
    <source>
        <dbReference type="EMBL" id="CAB4887368.1"/>
    </source>
</evidence>
<dbReference type="InterPro" id="IPR016032">
    <property type="entry name" value="Sig_transdc_resp-reg_C-effctor"/>
</dbReference>
<dbReference type="EMBL" id="CAFBMC010000001">
    <property type="protein sequence ID" value="CAB4887368.1"/>
    <property type="molecule type" value="Genomic_DNA"/>
</dbReference>
<dbReference type="PROSITE" id="PS50043">
    <property type="entry name" value="HTH_LUXR_2"/>
    <property type="match status" value="1"/>
</dbReference>
<dbReference type="PRINTS" id="PR00038">
    <property type="entry name" value="HTHLUXR"/>
</dbReference>
<dbReference type="InterPro" id="IPR029016">
    <property type="entry name" value="GAF-like_dom_sf"/>
</dbReference>
<dbReference type="InterPro" id="IPR036388">
    <property type="entry name" value="WH-like_DNA-bd_sf"/>
</dbReference>
<dbReference type="GO" id="GO:0003677">
    <property type="term" value="F:DNA binding"/>
    <property type="evidence" value="ECO:0007669"/>
    <property type="project" value="UniProtKB-KW"/>
</dbReference>
<dbReference type="GO" id="GO:0006355">
    <property type="term" value="P:regulation of DNA-templated transcription"/>
    <property type="evidence" value="ECO:0007669"/>
    <property type="project" value="InterPro"/>
</dbReference>
<keyword evidence="3" id="KW-0804">Transcription</keyword>
<name>A0A6J7F0W3_9ZZZZ</name>
<dbReference type="Gene3D" id="1.10.10.10">
    <property type="entry name" value="Winged helix-like DNA-binding domain superfamily/Winged helix DNA-binding domain"/>
    <property type="match status" value="1"/>
</dbReference>
<gene>
    <name evidence="5" type="ORF">UFOPK3495_00028</name>
</gene>
<keyword evidence="2" id="KW-0238">DNA-binding</keyword>
<sequence>MSLQQYPDRIERLTLLAQSLVTDPSWDEVLRLLALRIFDFWGCQEVYLYEVHSGGSLKLKSSYGVVDPSKLEEISLATSPELGSVLSYGRTTWIVDAAEGDDLIPSTLGSHHNGGVVIAPLNRVNIPEFVLIATFAETLPENPASGPFMSSVVSLLELRVAMAEGGSARRTVAGAPASNVDFSERQQRILERIQEGKTNKSIARELGFSESTIRQETLRLYRSLGVNSRTDAVVAARAKGLLDDSITG</sequence>
<dbReference type="Gene3D" id="3.30.450.40">
    <property type="match status" value="1"/>
</dbReference>
<evidence type="ECO:0000256" key="3">
    <source>
        <dbReference type="ARBA" id="ARBA00023163"/>
    </source>
</evidence>
<organism evidence="5">
    <name type="scientific">freshwater metagenome</name>
    <dbReference type="NCBI Taxonomy" id="449393"/>
    <lineage>
        <taxon>unclassified sequences</taxon>
        <taxon>metagenomes</taxon>
        <taxon>ecological metagenomes</taxon>
    </lineage>
</organism>
<evidence type="ECO:0000256" key="1">
    <source>
        <dbReference type="ARBA" id="ARBA00023015"/>
    </source>
</evidence>
<dbReference type="CDD" id="cd06170">
    <property type="entry name" value="LuxR_C_like"/>
    <property type="match status" value="1"/>
</dbReference>
<reference evidence="5" key="1">
    <citation type="submission" date="2020-05" db="EMBL/GenBank/DDBJ databases">
        <authorList>
            <person name="Chiriac C."/>
            <person name="Salcher M."/>
            <person name="Ghai R."/>
            <person name="Kavagutti S V."/>
        </authorList>
    </citation>
    <scope>NUCLEOTIDE SEQUENCE</scope>
</reference>
<dbReference type="SMART" id="SM00421">
    <property type="entry name" value="HTH_LUXR"/>
    <property type="match status" value="1"/>
</dbReference>
<dbReference type="InterPro" id="IPR039420">
    <property type="entry name" value="WalR-like"/>
</dbReference>
<dbReference type="Pfam" id="PF00196">
    <property type="entry name" value="GerE"/>
    <property type="match status" value="1"/>
</dbReference>